<evidence type="ECO:0000256" key="4">
    <source>
        <dbReference type="RuleBase" id="RU003694"/>
    </source>
</evidence>
<dbReference type="InterPro" id="IPR016039">
    <property type="entry name" value="Thiolase-like"/>
</dbReference>
<evidence type="ECO:0000313" key="6">
    <source>
        <dbReference type="EMBL" id="AAZ47110.1"/>
    </source>
</evidence>
<comment type="similarity">
    <text evidence="2 4">Belongs to the thiolase-like superfamily. Beta-ketoacyl-ACP synthases family.</text>
</comment>
<dbReference type="eggNOG" id="COG0304">
    <property type="taxonomic scope" value="Bacteria"/>
</dbReference>
<dbReference type="InterPro" id="IPR014030">
    <property type="entry name" value="Ketoacyl_synth_N"/>
</dbReference>
<dbReference type="InterPro" id="IPR000794">
    <property type="entry name" value="Beta-ketoacyl_synthase"/>
</dbReference>
<dbReference type="OrthoDB" id="8834566at2"/>
<evidence type="ECO:0000256" key="3">
    <source>
        <dbReference type="ARBA" id="ARBA00022679"/>
    </source>
</evidence>
<sequence length="359" mass="37545">MKRPVYIADSGLLCARGETTAAVAAALWRGESGTGKRHLGEREFPYFALPLTEEDWLQRAKQAIDQVACQMEAIVPATPLFIASSSFQIGHFEQQGAPFDLPLATASLSRKIAEWMGLSGPRYSFSNACISGFSAIDAATTLIAAGQIDEAVVLGFELANDTTLAGFASMELLSRTTCRPFDLRRDGLVLGEAVAAVRLSARPGRWKITGLRTGLDGYSTTGPDPDGGPIANTAIASLKAANVGPAEIDLVKLQAAGSPGTDLAEANALHKVFGTEMPPLLSLKPALGHTLGASGIAELAALLACLDAGIIPATAGFAEADPELGLMPITHRNHDPVRRAMLNLIGFGGGLATMIVERT</sequence>
<dbReference type="STRING" id="159087.Daro_2374"/>
<dbReference type="InterPro" id="IPR020841">
    <property type="entry name" value="PKS_Beta-ketoAc_synthase_dom"/>
</dbReference>
<accession>Q47DH1</accession>
<dbReference type="Pfam" id="PF00109">
    <property type="entry name" value="ketoacyl-synt"/>
    <property type="match status" value="1"/>
</dbReference>
<dbReference type="KEGG" id="dar:Daro_2374"/>
<proteinExistence type="inferred from homology"/>
<dbReference type="InterPro" id="IPR014031">
    <property type="entry name" value="Ketoacyl_synth_C"/>
</dbReference>
<evidence type="ECO:0000259" key="5">
    <source>
        <dbReference type="PROSITE" id="PS52004"/>
    </source>
</evidence>
<feature type="domain" description="Ketosynthase family 3 (KS3)" evidence="5">
    <location>
        <begin position="2"/>
        <end position="358"/>
    </location>
</feature>
<dbReference type="GO" id="GO:0004315">
    <property type="term" value="F:3-oxoacyl-[acyl-carrier-protein] synthase activity"/>
    <property type="evidence" value="ECO:0007669"/>
    <property type="project" value="TreeGrafter"/>
</dbReference>
<gene>
    <name evidence="6" type="ordered locus">Daro_2374</name>
</gene>
<dbReference type="Pfam" id="PF02801">
    <property type="entry name" value="Ketoacyl-synt_C"/>
    <property type="match status" value="1"/>
</dbReference>
<dbReference type="SUPFAM" id="SSF53901">
    <property type="entry name" value="Thiolase-like"/>
    <property type="match status" value="2"/>
</dbReference>
<reference evidence="6" key="1">
    <citation type="submission" date="2005-08" db="EMBL/GenBank/DDBJ databases">
        <title>Complete sequence of Dechloromonas aromatica RCB.</title>
        <authorList>
            <person name="Salinero K.K."/>
            <person name="Copeland A."/>
            <person name="Lucas S."/>
            <person name="Lapidus A."/>
            <person name="Barry K."/>
            <person name="Detter J.C."/>
            <person name="Glavina T."/>
            <person name="Hammon N."/>
            <person name="Israni S."/>
            <person name="Pitluck S."/>
            <person name="Di Bartolo G."/>
            <person name="Trong S."/>
            <person name="Schmutz J."/>
            <person name="Larimer F."/>
            <person name="Land M."/>
            <person name="Ivanova N."/>
            <person name="Richardson P."/>
        </authorList>
    </citation>
    <scope>NUCLEOTIDE SEQUENCE</scope>
    <source>
        <strain evidence="6">RCB</strain>
    </source>
</reference>
<name>Q47DH1_DECAR</name>
<comment type="pathway">
    <text evidence="1">Lipid metabolism; fatty acid biosynthesis.</text>
</comment>
<dbReference type="AlphaFoldDB" id="Q47DH1"/>
<protein>
    <submittedName>
        <fullName evidence="6">Beta-ketoacyl synthase</fullName>
    </submittedName>
</protein>
<organism evidence="6">
    <name type="scientific">Dechloromonas aromatica (strain RCB)</name>
    <dbReference type="NCBI Taxonomy" id="159087"/>
    <lineage>
        <taxon>Bacteria</taxon>
        <taxon>Pseudomonadati</taxon>
        <taxon>Pseudomonadota</taxon>
        <taxon>Betaproteobacteria</taxon>
        <taxon>Rhodocyclales</taxon>
        <taxon>Azonexaceae</taxon>
        <taxon>Dechloromonas</taxon>
    </lineage>
</organism>
<dbReference type="EMBL" id="CP000089">
    <property type="protein sequence ID" value="AAZ47110.1"/>
    <property type="molecule type" value="Genomic_DNA"/>
</dbReference>
<dbReference type="SMART" id="SM00825">
    <property type="entry name" value="PKS_KS"/>
    <property type="match status" value="1"/>
</dbReference>
<dbReference type="Gene3D" id="3.40.47.10">
    <property type="match status" value="1"/>
</dbReference>
<keyword evidence="3 4" id="KW-0808">Transferase</keyword>
<evidence type="ECO:0000256" key="2">
    <source>
        <dbReference type="ARBA" id="ARBA00008467"/>
    </source>
</evidence>
<dbReference type="PROSITE" id="PS52004">
    <property type="entry name" value="KS3_2"/>
    <property type="match status" value="1"/>
</dbReference>
<dbReference type="PANTHER" id="PTHR11712">
    <property type="entry name" value="POLYKETIDE SYNTHASE-RELATED"/>
    <property type="match status" value="1"/>
</dbReference>
<evidence type="ECO:0000256" key="1">
    <source>
        <dbReference type="ARBA" id="ARBA00005194"/>
    </source>
</evidence>
<dbReference type="PANTHER" id="PTHR11712:SF336">
    <property type="entry name" value="3-OXOACYL-[ACYL-CARRIER-PROTEIN] SYNTHASE, MITOCHONDRIAL"/>
    <property type="match status" value="1"/>
</dbReference>
<dbReference type="GO" id="GO:0006633">
    <property type="term" value="P:fatty acid biosynthetic process"/>
    <property type="evidence" value="ECO:0007669"/>
    <property type="project" value="TreeGrafter"/>
</dbReference>
<dbReference type="HOGENOM" id="CLU_000022_69_0_4"/>